<gene>
    <name evidence="3" type="ORF">EI291_01325</name>
</gene>
<name>A0A3R9PFJ5_9BACT</name>
<dbReference type="OrthoDB" id="1522635at2"/>
<protein>
    <recommendedName>
        <fullName evidence="2">BT4734-like N-terminal domain-containing protein</fullName>
    </recommendedName>
</protein>
<keyword evidence="4" id="KW-1185">Reference proteome</keyword>
<feature type="domain" description="BT4734-like N-terminal" evidence="2">
    <location>
        <begin position="213"/>
        <end position="332"/>
    </location>
</feature>
<evidence type="ECO:0000313" key="3">
    <source>
        <dbReference type="EMBL" id="RSK50989.1"/>
    </source>
</evidence>
<dbReference type="AlphaFoldDB" id="A0A3R9PFJ5"/>
<feature type="compositionally biased region" description="Low complexity" evidence="1">
    <location>
        <begin position="92"/>
        <end position="106"/>
    </location>
</feature>
<evidence type="ECO:0000256" key="1">
    <source>
        <dbReference type="SAM" id="MobiDB-lite"/>
    </source>
</evidence>
<proteinExistence type="predicted"/>
<comment type="caution">
    <text evidence="3">The sequence shown here is derived from an EMBL/GenBank/DDBJ whole genome shotgun (WGS) entry which is preliminary data.</text>
</comment>
<dbReference type="EMBL" id="RWIT01000001">
    <property type="protein sequence ID" value="RSK50989.1"/>
    <property type="molecule type" value="Genomic_DNA"/>
</dbReference>
<accession>A0A3R9PFJ5</accession>
<dbReference type="Pfam" id="PF08800">
    <property type="entry name" value="BT4734-like_N"/>
    <property type="match status" value="1"/>
</dbReference>
<evidence type="ECO:0000313" key="4">
    <source>
        <dbReference type="Proteomes" id="UP000273500"/>
    </source>
</evidence>
<sequence length="340" mass="35712">MANATPPAAIDAAAVRALFSDYSPALTRTAAELEAALHQRGYAGPLADWLPILRAGGLREPRRGVFGAPERTDNSRELAGNLSETPDNSRNEAGTAATAPGEAGSGVESIPNQQPKQPDSRHETGKPVAPAIVSILSCLTTDNSNETVTNSPPPGIPEPPRFSYFRGGIRTAAPYAAVTPRQLWEVVHGPRFAAATEWLRQAPAGSEQRAERKKALDYVTPAGTFAPTRANGNLQTSSGLLVLDFDHLPDVAAARAVLLSDALLQPGLVLLFTSPGGEGLKALLEADPAASHLDNFRALSGYLAGCYGPELQPDPSGKDVARACFVCHDADAWLSPRFGG</sequence>
<feature type="region of interest" description="Disordered" evidence="1">
    <location>
        <begin position="62"/>
        <end position="126"/>
    </location>
</feature>
<evidence type="ECO:0000259" key="2">
    <source>
        <dbReference type="Pfam" id="PF08800"/>
    </source>
</evidence>
<organism evidence="3 4">
    <name type="scientific">Hymenobacter rigui</name>
    <dbReference type="NCBI Taxonomy" id="334424"/>
    <lineage>
        <taxon>Bacteria</taxon>
        <taxon>Pseudomonadati</taxon>
        <taxon>Bacteroidota</taxon>
        <taxon>Cytophagia</taxon>
        <taxon>Cytophagales</taxon>
        <taxon>Hymenobacteraceae</taxon>
        <taxon>Hymenobacter</taxon>
    </lineage>
</organism>
<dbReference type="InterPro" id="IPR014907">
    <property type="entry name" value="BT4734-like_N"/>
</dbReference>
<reference evidence="3 4" key="1">
    <citation type="submission" date="2018-12" db="EMBL/GenBank/DDBJ databases">
        <authorList>
            <person name="Feng G."/>
            <person name="Zhu H."/>
        </authorList>
    </citation>
    <scope>NUCLEOTIDE SEQUENCE [LARGE SCALE GENOMIC DNA]</scope>
    <source>
        <strain evidence="3 4">KCTC 12533</strain>
    </source>
</reference>
<dbReference type="Proteomes" id="UP000273500">
    <property type="component" value="Unassembled WGS sequence"/>
</dbReference>